<dbReference type="EMBL" id="JACIEE010000019">
    <property type="protein sequence ID" value="MBB3980288.1"/>
    <property type="molecule type" value="Genomic_DNA"/>
</dbReference>
<organism evidence="2 3">
    <name type="scientific">Mycoplana azooxidifex</name>
    <dbReference type="NCBI Taxonomy" id="1636188"/>
    <lineage>
        <taxon>Bacteria</taxon>
        <taxon>Pseudomonadati</taxon>
        <taxon>Pseudomonadota</taxon>
        <taxon>Alphaproteobacteria</taxon>
        <taxon>Hyphomicrobiales</taxon>
        <taxon>Rhizobiaceae</taxon>
        <taxon>Mycoplana</taxon>
    </lineage>
</organism>
<protein>
    <submittedName>
        <fullName evidence="2">Uncharacterized protein</fullName>
    </submittedName>
</protein>
<keyword evidence="3" id="KW-1185">Reference proteome</keyword>
<dbReference type="RefSeq" id="WP_183808427.1">
    <property type="nucleotide sequence ID" value="NZ_JACIEE010000019.1"/>
</dbReference>
<sequence length="116" mass="11910">MDIPTWIKPALTGAAFGAFAMVVFGFSWGGWVTSGTARSISASDVSSGVALALTPYCIERSKGDPAATKVLADIKSASLYGRRSIVEKSGWATPLGADQPNSALASACGDELIKAL</sequence>
<evidence type="ECO:0000256" key="1">
    <source>
        <dbReference type="SAM" id="Phobius"/>
    </source>
</evidence>
<keyword evidence="1" id="KW-0472">Membrane</keyword>
<comment type="caution">
    <text evidence="2">The sequence shown here is derived from an EMBL/GenBank/DDBJ whole genome shotgun (WGS) entry which is preliminary data.</text>
</comment>
<name>A0A7W6DBR2_9HYPH</name>
<reference evidence="2 3" key="1">
    <citation type="submission" date="2020-08" db="EMBL/GenBank/DDBJ databases">
        <title>Genomic Encyclopedia of Type Strains, Phase IV (KMG-IV): sequencing the most valuable type-strain genomes for metagenomic binning, comparative biology and taxonomic classification.</title>
        <authorList>
            <person name="Goeker M."/>
        </authorList>
    </citation>
    <scope>NUCLEOTIDE SEQUENCE [LARGE SCALE GENOMIC DNA]</scope>
    <source>
        <strain evidence="2 3">DSM 100211</strain>
    </source>
</reference>
<keyword evidence="1" id="KW-1133">Transmembrane helix</keyword>
<dbReference type="Proteomes" id="UP000574761">
    <property type="component" value="Unassembled WGS sequence"/>
</dbReference>
<dbReference type="AlphaFoldDB" id="A0A7W6DBR2"/>
<evidence type="ECO:0000313" key="2">
    <source>
        <dbReference type="EMBL" id="MBB3980288.1"/>
    </source>
</evidence>
<keyword evidence="1" id="KW-0812">Transmembrane</keyword>
<accession>A0A7W6DBR2</accession>
<evidence type="ECO:0000313" key="3">
    <source>
        <dbReference type="Proteomes" id="UP000574761"/>
    </source>
</evidence>
<feature type="transmembrane region" description="Helical" evidence="1">
    <location>
        <begin position="6"/>
        <end position="31"/>
    </location>
</feature>
<proteinExistence type="predicted"/>
<gene>
    <name evidence="2" type="ORF">GGQ64_005541</name>
</gene>